<accession>A0A292PSW1</accession>
<evidence type="ECO:0000313" key="2">
    <source>
        <dbReference type="EMBL" id="CUS09881.1"/>
    </source>
</evidence>
<protein>
    <recommendedName>
        <fullName evidence="4">Peroxisomal membrane protein PEX17</fullName>
    </recommendedName>
</protein>
<organism evidence="2 3">
    <name type="scientific">Tuber aestivum</name>
    <name type="common">summer truffle</name>
    <dbReference type="NCBI Taxonomy" id="59557"/>
    <lineage>
        <taxon>Eukaryota</taxon>
        <taxon>Fungi</taxon>
        <taxon>Dikarya</taxon>
        <taxon>Ascomycota</taxon>
        <taxon>Pezizomycotina</taxon>
        <taxon>Pezizomycetes</taxon>
        <taxon>Pezizales</taxon>
        <taxon>Tuberaceae</taxon>
        <taxon>Tuber</taxon>
    </lineage>
</organism>
<dbReference type="Proteomes" id="UP001412239">
    <property type="component" value="Unassembled WGS sequence"/>
</dbReference>
<evidence type="ECO:0000313" key="3">
    <source>
        <dbReference type="Proteomes" id="UP001412239"/>
    </source>
</evidence>
<sequence length="692" mass="76007">MSWLDVGTKEDRERPPSSSKISRQGVYSRPSNSAMVVDRRLDNILRILLQPGAADPNNADASSVYASAATVLATLTNPLNVSLLSTQILVSPAIWEENFDGLKAGLRVFGVFQSATVGKFESQGSILSVEEWISALVRGANNNVPRWKHLLLLGGVLSADQERSQLPRVTRTSLEQAFCRAVNLSVESNARHELEADVLSLVLSHAIQCLSRRAKEAIHYDALLPVIVKSMYNSREGFQSGYFLSTIDHDIMTVEGKLVWPSKSNSFLELQQRTGRPMFVAMSGLARLAAASIRHSRDPMALHQFVDSLWGFSQVLSAQWKMNGLSEVPMSEEKTRVDEESLKATLPVVWQILKAILFGSTMILQELTARIAESSLLSGPDHGPTFSSKVLLILRNFYFITSRLAPNAFSSYNFVYLAAIDILTTYPTLSEKLITDIAPAQAGTIPPTLPERLFDLYFLNTVEHFTYSLPQKVNEETILPCTSAYLLPSPDASLHAHFESAHSVMLSIISAPKSADLGARILPFYVDTVFKAFPACLSARQFRLAFGTLIRECSPPQEISSLQPHLAEVIVEILAERAKVASTEPLGNKVDEGAVGLSEKDVCVLALIDGLPAMEVGTMERWLDPTAGLLNSVGNEGSKGRIRERFWDVLSGELDVERAEVAARWWTSAGGRDKVLLRLGKGEGAKGIRSML</sequence>
<proteinExistence type="predicted"/>
<gene>
    <name evidence="2" type="ORF">GSTUAT00006014001</name>
</gene>
<dbReference type="PANTHER" id="PTHR39214:SF1">
    <property type="entry name" value="MICROBODY (PEROXISOME) BIOGENESIS PROTEIN PEROXIN 8 (EUROFUNG)"/>
    <property type="match status" value="1"/>
</dbReference>
<evidence type="ECO:0000256" key="1">
    <source>
        <dbReference type="SAM" id="MobiDB-lite"/>
    </source>
</evidence>
<dbReference type="Pfam" id="PF26001">
    <property type="entry name" value="Pex8"/>
    <property type="match status" value="1"/>
</dbReference>
<keyword evidence="3" id="KW-1185">Reference proteome</keyword>
<dbReference type="PANTHER" id="PTHR39214">
    <property type="entry name" value="MICROBODY (PEROXISOME) BIOGENESIS PROTEIN PEROXIN 8 (EUROFUNG)"/>
    <property type="match status" value="1"/>
</dbReference>
<reference evidence="2" key="1">
    <citation type="submission" date="2015-10" db="EMBL/GenBank/DDBJ databases">
        <authorList>
            <person name="Regsiter A."/>
            <person name="william w."/>
        </authorList>
    </citation>
    <scope>NUCLEOTIDE SEQUENCE</scope>
    <source>
        <strain evidence="2">Montdore</strain>
    </source>
</reference>
<name>A0A292PSW1_9PEZI</name>
<dbReference type="InterPro" id="IPR055334">
    <property type="entry name" value="PEX8-like"/>
</dbReference>
<dbReference type="AlphaFoldDB" id="A0A292PSW1"/>
<feature type="region of interest" description="Disordered" evidence="1">
    <location>
        <begin position="1"/>
        <end position="27"/>
    </location>
</feature>
<evidence type="ECO:0008006" key="4">
    <source>
        <dbReference type="Google" id="ProtNLM"/>
    </source>
</evidence>
<dbReference type="EMBL" id="LN891066">
    <property type="protein sequence ID" value="CUS09881.1"/>
    <property type="molecule type" value="Genomic_DNA"/>
</dbReference>